<gene>
    <name evidence="3" type="ORF">PCOR1329_LOCUS8240</name>
</gene>
<proteinExistence type="predicted"/>
<evidence type="ECO:0000256" key="1">
    <source>
        <dbReference type="SAM" id="MobiDB-lite"/>
    </source>
</evidence>
<evidence type="ECO:0000313" key="4">
    <source>
        <dbReference type="Proteomes" id="UP001189429"/>
    </source>
</evidence>
<feature type="compositionally biased region" description="Low complexity" evidence="1">
    <location>
        <begin position="596"/>
        <end position="607"/>
    </location>
</feature>
<feature type="region of interest" description="Disordered" evidence="1">
    <location>
        <begin position="539"/>
        <end position="793"/>
    </location>
</feature>
<evidence type="ECO:0000259" key="2">
    <source>
        <dbReference type="PROSITE" id="PS50011"/>
    </source>
</evidence>
<sequence>MMAPGRVPVQALSAREAGGAAVLSFVPPPLPLAPATPAGQHGASPLPPPAADSQSLAPGAEVAMGGWRFRCCGVLGRGSFSQVWAGTVLEGPEPLLGARGVGSRASRSGGEAAREGGVALKVIQCRSQQDLQQALFEAALLERFQALASPDGHGTPAMRVPRYLAHRVEPSLRGGWLVRMAMSRVPGECLDSFLRRPPVQGWDPAVAAQCGCALATQLFRQLGPTLERMAPHAWHRDVNSHNVLLSDALDGGCLRACADAEDMAQRASFWLIDFGLAVDSTTWPSVWQHSDVAGDCRYWPPSSFLMSFFGPEEVAVHPHMCKQYQTQLDIAGLGLTALEVLATLALSAPRGSGDAAGAAPAVFGGPWPRLLAVWQKYREEVSRWHMKIFQVFSSGGDVGPLCRALAQERVVEQVTAHIAKLRTLLRACAAGGMRSARGERAEEARARSLFWVIAEAIDESSSLGLREAVEKLGGPEGCPGRPPQPPPLAPRPQGARAQARGSSARQAEPLSPAAPCSPLPPAAAACAAPAALSPCPVAAGPRGAAVPQAPAAAHRRRSASPTGRHPGWATAPMPRGAPCGSVPPASAWHAGGEGSAARWPAWRAPLTARPPRPLARGAGGTSLAALPTPCRSRATSPGPNLSYQPPPAGFNLSYQPPPAREAHTAAPHPGSPCSPGALLLRTAPAAPGAPLGAAFAQPRRGRSPSPQPPVLHGWSSVPLPGGASPRAPRWAASPASPRAAEEPSAQRFAWRSPAAERRDQPGAAWSPRSPGSGLAAMPPPYGEQRGANLSYQPPLFEWPKGAVAAAAVHTARPPQPAPRAAARLGGG</sequence>
<feature type="region of interest" description="Disordered" evidence="1">
    <location>
        <begin position="33"/>
        <end position="56"/>
    </location>
</feature>
<organism evidence="3 4">
    <name type="scientific">Prorocentrum cordatum</name>
    <dbReference type="NCBI Taxonomy" id="2364126"/>
    <lineage>
        <taxon>Eukaryota</taxon>
        <taxon>Sar</taxon>
        <taxon>Alveolata</taxon>
        <taxon>Dinophyceae</taxon>
        <taxon>Prorocentrales</taxon>
        <taxon>Prorocentraceae</taxon>
        <taxon>Prorocentrum</taxon>
    </lineage>
</organism>
<feature type="region of interest" description="Disordered" evidence="1">
    <location>
        <begin position="471"/>
        <end position="515"/>
    </location>
</feature>
<feature type="compositionally biased region" description="Low complexity" evidence="1">
    <location>
        <begin position="723"/>
        <end position="745"/>
    </location>
</feature>
<dbReference type="Gene3D" id="1.10.510.10">
    <property type="entry name" value="Transferase(Phosphotransferase) domain 1"/>
    <property type="match status" value="1"/>
</dbReference>
<reference evidence="3" key="1">
    <citation type="submission" date="2023-10" db="EMBL/GenBank/DDBJ databases">
        <authorList>
            <person name="Chen Y."/>
            <person name="Shah S."/>
            <person name="Dougan E. K."/>
            <person name="Thang M."/>
            <person name="Chan C."/>
        </authorList>
    </citation>
    <scope>NUCLEOTIDE SEQUENCE [LARGE SCALE GENOMIC DNA]</scope>
</reference>
<feature type="compositionally biased region" description="Low complexity" evidence="1">
    <location>
        <begin position="491"/>
        <end position="514"/>
    </location>
</feature>
<dbReference type="PROSITE" id="PS50011">
    <property type="entry name" value="PROTEIN_KINASE_DOM"/>
    <property type="match status" value="1"/>
</dbReference>
<dbReference type="InterPro" id="IPR011009">
    <property type="entry name" value="Kinase-like_dom_sf"/>
</dbReference>
<feature type="compositionally biased region" description="Low complexity" evidence="1">
    <location>
        <begin position="675"/>
        <end position="698"/>
    </location>
</feature>
<name>A0ABN9Q992_9DINO</name>
<dbReference type="SUPFAM" id="SSF56112">
    <property type="entry name" value="Protein kinase-like (PK-like)"/>
    <property type="match status" value="1"/>
</dbReference>
<dbReference type="InterPro" id="IPR000719">
    <property type="entry name" value="Prot_kinase_dom"/>
</dbReference>
<dbReference type="Proteomes" id="UP001189429">
    <property type="component" value="Unassembled WGS sequence"/>
</dbReference>
<evidence type="ECO:0000313" key="3">
    <source>
        <dbReference type="EMBL" id="CAK0799930.1"/>
    </source>
</evidence>
<feature type="compositionally biased region" description="Pro residues" evidence="1">
    <location>
        <begin position="480"/>
        <end position="490"/>
    </location>
</feature>
<comment type="caution">
    <text evidence="3">The sequence shown here is derived from an EMBL/GenBank/DDBJ whole genome shotgun (WGS) entry which is preliminary data.</text>
</comment>
<accession>A0ABN9Q992</accession>
<protein>
    <recommendedName>
        <fullName evidence="2">Protein kinase domain-containing protein</fullName>
    </recommendedName>
</protein>
<dbReference type="EMBL" id="CAUYUJ010002248">
    <property type="protein sequence ID" value="CAK0799930.1"/>
    <property type="molecule type" value="Genomic_DNA"/>
</dbReference>
<keyword evidence="4" id="KW-1185">Reference proteome</keyword>
<feature type="domain" description="Protein kinase" evidence="2">
    <location>
        <begin position="69"/>
        <end position="415"/>
    </location>
</feature>
<feature type="compositionally biased region" description="Low complexity" evidence="1">
    <location>
        <begin position="539"/>
        <end position="552"/>
    </location>
</feature>
<feature type="compositionally biased region" description="Polar residues" evidence="1">
    <location>
        <begin position="633"/>
        <end position="643"/>
    </location>
</feature>